<evidence type="ECO:0000313" key="1">
    <source>
        <dbReference type="EMBL" id="KAH7912415.1"/>
    </source>
</evidence>
<protein>
    <submittedName>
        <fullName evidence="1">Uncharacterized protein</fullName>
    </submittedName>
</protein>
<comment type="caution">
    <text evidence="1">The sequence shown here is derived from an EMBL/GenBank/DDBJ whole genome shotgun (WGS) entry which is preliminary data.</text>
</comment>
<dbReference type="EMBL" id="MU267652">
    <property type="protein sequence ID" value="KAH7912415.1"/>
    <property type="molecule type" value="Genomic_DNA"/>
</dbReference>
<name>A0ACB8AGP8_9AGAM</name>
<keyword evidence="2" id="KW-1185">Reference proteome</keyword>
<dbReference type="Proteomes" id="UP000790377">
    <property type="component" value="Unassembled WGS sequence"/>
</dbReference>
<sequence>MDKDSNIGLFFFFFFKLDAFPHRFFFFIRHGRFHAAFPFLFAWTIGLLTSGLLDLDHDLSAGPRYYRRPLLDGRYAFGHAICWTYMDDYPFIRVFWRTFLVLEIQFHLLFFVVLDAARISPGIPERLPFIAADPGYATFVLDVPFVGLLVFLPVFL</sequence>
<evidence type="ECO:0000313" key="2">
    <source>
        <dbReference type="Proteomes" id="UP000790377"/>
    </source>
</evidence>
<organism evidence="1 2">
    <name type="scientific">Hygrophoropsis aurantiaca</name>
    <dbReference type="NCBI Taxonomy" id="72124"/>
    <lineage>
        <taxon>Eukaryota</taxon>
        <taxon>Fungi</taxon>
        <taxon>Dikarya</taxon>
        <taxon>Basidiomycota</taxon>
        <taxon>Agaricomycotina</taxon>
        <taxon>Agaricomycetes</taxon>
        <taxon>Agaricomycetidae</taxon>
        <taxon>Boletales</taxon>
        <taxon>Coniophorineae</taxon>
        <taxon>Hygrophoropsidaceae</taxon>
        <taxon>Hygrophoropsis</taxon>
    </lineage>
</organism>
<accession>A0ACB8AGP8</accession>
<proteinExistence type="predicted"/>
<gene>
    <name evidence="1" type="ORF">BJ138DRAFT_794500</name>
</gene>
<reference evidence="1" key="1">
    <citation type="journal article" date="2021" name="New Phytol.">
        <title>Evolutionary innovations through gain and loss of genes in the ectomycorrhizal Boletales.</title>
        <authorList>
            <person name="Wu G."/>
            <person name="Miyauchi S."/>
            <person name="Morin E."/>
            <person name="Kuo A."/>
            <person name="Drula E."/>
            <person name="Varga T."/>
            <person name="Kohler A."/>
            <person name="Feng B."/>
            <person name="Cao Y."/>
            <person name="Lipzen A."/>
            <person name="Daum C."/>
            <person name="Hundley H."/>
            <person name="Pangilinan J."/>
            <person name="Johnson J."/>
            <person name="Barry K."/>
            <person name="LaButti K."/>
            <person name="Ng V."/>
            <person name="Ahrendt S."/>
            <person name="Min B."/>
            <person name="Choi I.G."/>
            <person name="Park H."/>
            <person name="Plett J.M."/>
            <person name="Magnuson J."/>
            <person name="Spatafora J.W."/>
            <person name="Nagy L.G."/>
            <person name="Henrissat B."/>
            <person name="Grigoriev I.V."/>
            <person name="Yang Z.L."/>
            <person name="Xu J."/>
            <person name="Martin F.M."/>
        </authorList>
    </citation>
    <scope>NUCLEOTIDE SEQUENCE</scope>
    <source>
        <strain evidence="1">ATCC 28755</strain>
    </source>
</reference>